<dbReference type="InterPro" id="IPR003709">
    <property type="entry name" value="VanY-like_core_dom"/>
</dbReference>
<dbReference type="InterPro" id="IPR052179">
    <property type="entry name" value="DD-CPase-like"/>
</dbReference>
<feature type="region of interest" description="Disordered" evidence="1">
    <location>
        <begin position="154"/>
        <end position="219"/>
    </location>
</feature>
<reference evidence="3 4" key="1">
    <citation type="journal article" date="2010" name="Stand. Genomic Sci.">
        <title>Complete genome sequence of Cellulomonas flavigena type strain (134).</title>
        <authorList>
            <person name="Abt B."/>
            <person name="Foster B."/>
            <person name="Lapidus A."/>
            <person name="Clum A."/>
            <person name="Sun H."/>
            <person name="Pukall R."/>
            <person name="Lucas S."/>
            <person name="Glavina Del Rio T."/>
            <person name="Nolan M."/>
            <person name="Tice H."/>
            <person name="Cheng J.F."/>
            <person name="Pitluck S."/>
            <person name="Liolios K."/>
            <person name="Ivanova N."/>
            <person name="Mavromatis K."/>
            <person name="Ovchinnikova G."/>
            <person name="Pati A."/>
            <person name="Goodwin L."/>
            <person name="Chen A."/>
            <person name="Palaniappan K."/>
            <person name="Land M."/>
            <person name="Hauser L."/>
            <person name="Chang Y.J."/>
            <person name="Jeffries C.D."/>
            <person name="Rohde M."/>
            <person name="Goker M."/>
            <person name="Woyke T."/>
            <person name="Bristow J."/>
            <person name="Eisen J.A."/>
            <person name="Markowitz V."/>
            <person name="Hugenholtz P."/>
            <person name="Kyrpides N.C."/>
            <person name="Klenk H.P."/>
        </authorList>
    </citation>
    <scope>NUCLEOTIDE SEQUENCE [LARGE SCALE GENOMIC DNA]</scope>
    <source>
        <strain evidence="4">ATCC 482 / DSM 20109 / BCRC 11376 / JCM 18109 / NBRC 3775 / NCIMB 8073 / NRS 134</strain>
    </source>
</reference>
<evidence type="ECO:0000313" key="4">
    <source>
        <dbReference type="Proteomes" id="UP000000849"/>
    </source>
</evidence>
<protein>
    <submittedName>
        <fullName evidence="3">Peptidase M15B and M15C DD-carboxypeptidase VanY/endolysin</fullName>
    </submittedName>
</protein>
<dbReference type="Gene3D" id="3.30.1380.10">
    <property type="match status" value="1"/>
</dbReference>
<dbReference type="GO" id="GO:0006508">
    <property type="term" value="P:proteolysis"/>
    <property type="evidence" value="ECO:0007669"/>
    <property type="project" value="InterPro"/>
</dbReference>
<sequence length="415" mass="42924">MFRVSDRKPSRPRRSSGGRHVAQRPEPTTLPRALRTSVPAALRLARVPARVAQGGVALGLVLSMGAVVVTAQAEAPTAAVAGEQPLALAAGAGTGNPVQLRADAVDEALAAVDEVWRVRADATQVAVPDEVLAELDAATAELQAVLAEVDVESLPREPNVSRSAERAADEAPEPAAAADPTATAVPTSPAAEPEAAATRTPEADVLEGSALPDSSDPATAPLREALDRVRQAAQVVLTTTEQKRAEAEAAQVAAGVAAAQAAAEAERVAAEKAAQRAAWKASLRGYANGQVPSSALCGLSFDAAAQLRCDAAESLEALNAAFRERFGTHLTVSDSYRSYAGQVACRAAKGSLCAAPGTSNHGMGVAVDLGGAVQTFGTAQHQWMRENAPAFQWTLPEWARANGSKPEPWHWEYVG</sequence>
<dbReference type="EMBL" id="CP001964">
    <property type="protein sequence ID" value="ADG73507.1"/>
    <property type="molecule type" value="Genomic_DNA"/>
</dbReference>
<feature type="compositionally biased region" description="Low complexity" evidence="1">
    <location>
        <begin position="173"/>
        <end position="200"/>
    </location>
</feature>
<keyword evidence="3" id="KW-0378">Hydrolase</keyword>
<name>D5UIK8_CELFN</name>
<keyword evidence="3" id="KW-0645">Protease</keyword>
<dbReference type="PANTHER" id="PTHR34385:SF1">
    <property type="entry name" value="PEPTIDOGLYCAN L-ALANYL-D-GLUTAMATE ENDOPEPTIDASE CWLK"/>
    <property type="match status" value="1"/>
</dbReference>
<dbReference type="Proteomes" id="UP000000849">
    <property type="component" value="Chromosome"/>
</dbReference>
<accession>D5UIK8</accession>
<feature type="region of interest" description="Disordered" evidence="1">
    <location>
        <begin position="1"/>
        <end position="30"/>
    </location>
</feature>
<keyword evidence="3" id="KW-0121">Carboxypeptidase</keyword>
<dbReference type="PANTHER" id="PTHR34385">
    <property type="entry name" value="D-ALANYL-D-ALANINE CARBOXYPEPTIDASE"/>
    <property type="match status" value="1"/>
</dbReference>
<dbReference type="InterPro" id="IPR009045">
    <property type="entry name" value="Zn_M74/Hedgehog-like"/>
</dbReference>
<dbReference type="CDD" id="cd14814">
    <property type="entry name" value="Peptidase_M15"/>
    <property type="match status" value="1"/>
</dbReference>
<dbReference type="Pfam" id="PF02557">
    <property type="entry name" value="VanY"/>
    <property type="match status" value="1"/>
</dbReference>
<evidence type="ECO:0000259" key="2">
    <source>
        <dbReference type="Pfam" id="PF02557"/>
    </source>
</evidence>
<dbReference type="GO" id="GO:0004180">
    <property type="term" value="F:carboxypeptidase activity"/>
    <property type="evidence" value="ECO:0007669"/>
    <property type="project" value="UniProtKB-KW"/>
</dbReference>
<dbReference type="STRING" id="446466.Cfla_0595"/>
<keyword evidence="4" id="KW-1185">Reference proteome</keyword>
<dbReference type="SUPFAM" id="SSF55166">
    <property type="entry name" value="Hedgehog/DD-peptidase"/>
    <property type="match status" value="1"/>
</dbReference>
<organism evidence="3 4">
    <name type="scientific">Cellulomonas flavigena (strain ATCC 482 / DSM 20109 / BCRC 11376 / JCM 18109 / NBRC 3775 / NCIMB 8073 / NRS 134)</name>
    <dbReference type="NCBI Taxonomy" id="446466"/>
    <lineage>
        <taxon>Bacteria</taxon>
        <taxon>Bacillati</taxon>
        <taxon>Actinomycetota</taxon>
        <taxon>Actinomycetes</taxon>
        <taxon>Micrococcales</taxon>
        <taxon>Cellulomonadaceae</taxon>
        <taxon>Cellulomonas</taxon>
    </lineage>
</organism>
<dbReference type="HOGENOM" id="CLU_661729_0_0_11"/>
<proteinExistence type="predicted"/>
<feature type="domain" description="D-alanyl-D-alanine carboxypeptidase-like core" evidence="2">
    <location>
        <begin position="306"/>
        <end position="415"/>
    </location>
</feature>
<dbReference type="AlphaFoldDB" id="D5UIK8"/>
<dbReference type="KEGG" id="cfl:Cfla_0595"/>
<gene>
    <name evidence="3" type="ordered locus">Cfla_0595</name>
</gene>
<evidence type="ECO:0000256" key="1">
    <source>
        <dbReference type="SAM" id="MobiDB-lite"/>
    </source>
</evidence>
<dbReference type="eggNOG" id="COG1876">
    <property type="taxonomic scope" value="Bacteria"/>
</dbReference>
<evidence type="ECO:0000313" key="3">
    <source>
        <dbReference type="EMBL" id="ADG73507.1"/>
    </source>
</evidence>